<proteinExistence type="predicted"/>
<dbReference type="Proteomes" id="UP001162501">
    <property type="component" value="Chromosome 4"/>
</dbReference>
<evidence type="ECO:0000313" key="2">
    <source>
        <dbReference type="Proteomes" id="UP001162501"/>
    </source>
</evidence>
<organism evidence="1 2">
    <name type="scientific">Rangifer tarandus platyrhynchus</name>
    <name type="common">Svalbard reindeer</name>
    <dbReference type="NCBI Taxonomy" id="3082113"/>
    <lineage>
        <taxon>Eukaryota</taxon>
        <taxon>Metazoa</taxon>
        <taxon>Chordata</taxon>
        <taxon>Craniata</taxon>
        <taxon>Vertebrata</taxon>
        <taxon>Euteleostomi</taxon>
        <taxon>Mammalia</taxon>
        <taxon>Eutheria</taxon>
        <taxon>Laurasiatheria</taxon>
        <taxon>Artiodactyla</taxon>
        <taxon>Ruminantia</taxon>
        <taxon>Pecora</taxon>
        <taxon>Cervidae</taxon>
        <taxon>Odocoileinae</taxon>
        <taxon>Rangifer</taxon>
    </lineage>
</organism>
<gene>
    <name evidence="1" type="ORF">MRATA1EN22A_LOCUS23393</name>
</gene>
<reference evidence="1" key="2">
    <citation type="submission" date="2025-03" db="EMBL/GenBank/DDBJ databases">
        <authorList>
            <consortium name="ELIXIR-Norway"/>
            <consortium name="Elixir Norway"/>
        </authorList>
    </citation>
    <scope>NUCLEOTIDE SEQUENCE</scope>
</reference>
<reference evidence="1" key="1">
    <citation type="submission" date="2023-05" db="EMBL/GenBank/DDBJ databases">
        <authorList>
            <consortium name="ELIXIR-Norway"/>
        </authorList>
    </citation>
    <scope>NUCLEOTIDE SEQUENCE</scope>
</reference>
<sequence>MQPLPPGISSNGGPGAPRSSSGPYYLRQFRPVPGRGSAPVEAGLRPSPLLQAPEERGGQPLPAERAGTPGRPLGREREGSWCLRGESQDEEQERKRGAASHYRKLQIPALPAADNYGSQQVPLSGPRGPLGGLQPGFSGRGRGACRGSGENRVKLDAAAQTPLTGRT</sequence>
<protein>
    <submittedName>
        <fullName evidence="1">Uncharacterized protein</fullName>
    </submittedName>
</protein>
<evidence type="ECO:0000313" key="1">
    <source>
        <dbReference type="EMBL" id="CAN0515014.1"/>
    </source>
</evidence>
<name>A0AC59ZW09_RANTA</name>
<accession>A0AC59ZW09</accession>
<dbReference type="EMBL" id="OX596088">
    <property type="protein sequence ID" value="CAN0515014.1"/>
    <property type="molecule type" value="Genomic_DNA"/>
</dbReference>